<evidence type="ECO:0000313" key="2">
    <source>
        <dbReference type="EMBL" id="KAE8317619.1"/>
    </source>
</evidence>
<dbReference type="EMBL" id="ML738301">
    <property type="protein sequence ID" value="KAE8317619.1"/>
    <property type="molecule type" value="Genomic_DNA"/>
</dbReference>
<name>A0A5N6WCS5_9EURO</name>
<feature type="region of interest" description="Disordered" evidence="1">
    <location>
        <begin position="80"/>
        <end position="100"/>
    </location>
</feature>
<evidence type="ECO:0000313" key="3">
    <source>
        <dbReference type="Proteomes" id="UP000325433"/>
    </source>
</evidence>
<evidence type="ECO:0000256" key="1">
    <source>
        <dbReference type="SAM" id="MobiDB-lite"/>
    </source>
</evidence>
<proteinExistence type="predicted"/>
<dbReference type="AlphaFoldDB" id="A0A5N6WCS5"/>
<keyword evidence="3" id="KW-1185">Reference proteome</keyword>
<protein>
    <submittedName>
        <fullName evidence="2">Uncharacterized protein</fullName>
    </submittedName>
</protein>
<dbReference type="Proteomes" id="UP000325433">
    <property type="component" value="Unassembled WGS sequence"/>
</dbReference>
<reference evidence="3" key="1">
    <citation type="submission" date="2019-04" db="EMBL/GenBank/DDBJ databases">
        <title>Friends and foes A comparative genomics studyof 23 Aspergillus species from section Flavi.</title>
        <authorList>
            <consortium name="DOE Joint Genome Institute"/>
            <person name="Kjaerbolling I."/>
            <person name="Vesth T."/>
            <person name="Frisvad J.C."/>
            <person name="Nybo J.L."/>
            <person name="Theobald S."/>
            <person name="Kildgaard S."/>
            <person name="Isbrandt T."/>
            <person name="Kuo A."/>
            <person name="Sato A."/>
            <person name="Lyhne E.K."/>
            <person name="Kogle M.E."/>
            <person name="Wiebenga A."/>
            <person name="Kun R.S."/>
            <person name="Lubbers R.J."/>
            <person name="Makela M.R."/>
            <person name="Barry K."/>
            <person name="Chovatia M."/>
            <person name="Clum A."/>
            <person name="Daum C."/>
            <person name="Haridas S."/>
            <person name="He G."/>
            <person name="LaButti K."/>
            <person name="Lipzen A."/>
            <person name="Mondo S."/>
            <person name="Riley R."/>
            <person name="Salamov A."/>
            <person name="Simmons B.A."/>
            <person name="Magnuson J.K."/>
            <person name="Henrissat B."/>
            <person name="Mortensen U.H."/>
            <person name="Larsen T.O."/>
            <person name="Devries R.P."/>
            <person name="Grigoriev I.V."/>
            <person name="Machida M."/>
            <person name="Baker S.E."/>
            <person name="Andersen M.R."/>
        </authorList>
    </citation>
    <scope>NUCLEOTIDE SEQUENCE [LARGE SCALE GENOMIC DNA]</scope>
    <source>
        <strain evidence="3">CBS 130015</strain>
    </source>
</reference>
<sequence length="100" mass="11217">MRDLLYARVFIILSLTSRNHWYDKMSSCLVHIIKMHFMPNTHDNSPSTSEPNLLSRNPGLAQARQVKILTWIIPATTGALESQTSFPPPDTPSHISVSST</sequence>
<gene>
    <name evidence="2" type="ORF">BDV41DRAFT_21826</name>
</gene>
<organism evidence="2 3">
    <name type="scientific">Aspergillus transmontanensis</name>
    <dbReference type="NCBI Taxonomy" id="1034304"/>
    <lineage>
        <taxon>Eukaryota</taxon>
        <taxon>Fungi</taxon>
        <taxon>Dikarya</taxon>
        <taxon>Ascomycota</taxon>
        <taxon>Pezizomycotina</taxon>
        <taxon>Eurotiomycetes</taxon>
        <taxon>Eurotiomycetidae</taxon>
        <taxon>Eurotiales</taxon>
        <taxon>Aspergillaceae</taxon>
        <taxon>Aspergillus</taxon>
        <taxon>Aspergillus subgen. Circumdati</taxon>
    </lineage>
</organism>
<accession>A0A5N6WCS5</accession>